<organism evidence="3 4">
    <name type="scientific">Pisum sativum</name>
    <name type="common">Garden pea</name>
    <name type="synonym">Lathyrus oleraceus</name>
    <dbReference type="NCBI Taxonomy" id="3888"/>
    <lineage>
        <taxon>Eukaryota</taxon>
        <taxon>Viridiplantae</taxon>
        <taxon>Streptophyta</taxon>
        <taxon>Embryophyta</taxon>
        <taxon>Tracheophyta</taxon>
        <taxon>Spermatophyta</taxon>
        <taxon>Magnoliopsida</taxon>
        <taxon>eudicotyledons</taxon>
        <taxon>Gunneridae</taxon>
        <taxon>Pentapetalae</taxon>
        <taxon>rosids</taxon>
        <taxon>fabids</taxon>
        <taxon>Fabales</taxon>
        <taxon>Fabaceae</taxon>
        <taxon>Papilionoideae</taxon>
        <taxon>50 kb inversion clade</taxon>
        <taxon>NPAAA clade</taxon>
        <taxon>Hologalegina</taxon>
        <taxon>IRL clade</taxon>
        <taxon>Fabeae</taxon>
        <taxon>Lathyrus</taxon>
    </lineage>
</organism>
<evidence type="ECO:0000313" key="4">
    <source>
        <dbReference type="Proteomes" id="UP001058974"/>
    </source>
</evidence>
<gene>
    <name evidence="3" type="ORF">KIW84_066318</name>
</gene>
<dbReference type="Gramene" id="Psat06G0631800-T1">
    <property type="protein sequence ID" value="KAI5401798.1"/>
    <property type="gene ID" value="KIW84_066318"/>
</dbReference>
<sequence length="235" mass="26319">MSASEPCAYMCSLVNLGGKAESLQDFSASECGRQITMANFQQLALEEVSSTYPAGKSSKRYLPDSSGKYCNSITKSNKGKLNSVLTKMTDTVKGKLRLGTRILRVGGVEKVFMQLFSVTDGEKLLKASQCYLSTTSGPIAGLLFISTHKVAFCSEKSIKIASPKGEFIRVHYKVSIPHEKIEHVNQSQNRKKPSEKYIEIVTVDGFDFWFMGFFNYQKALRYLQQALYESQREKL</sequence>
<reference evidence="3 4" key="1">
    <citation type="journal article" date="2022" name="Nat. Genet.">
        <title>Improved pea reference genome and pan-genome highlight genomic features and evolutionary characteristics.</title>
        <authorList>
            <person name="Yang T."/>
            <person name="Liu R."/>
            <person name="Luo Y."/>
            <person name="Hu S."/>
            <person name="Wang D."/>
            <person name="Wang C."/>
            <person name="Pandey M.K."/>
            <person name="Ge S."/>
            <person name="Xu Q."/>
            <person name="Li N."/>
            <person name="Li G."/>
            <person name="Huang Y."/>
            <person name="Saxena R.K."/>
            <person name="Ji Y."/>
            <person name="Li M."/>
            <person name="Yan X."/>
            <person name="He Y."/>
            <person name="Liu Y."/>
            <person name="Wang X."/>
            <person name="Xiang C."/>
            <person name="Varshney R.K."/>
            <person name="Ding H."/>
            <person name="Gao S."/>
            <person name="Zong X."/>
        </authorList>
    </citation>
    <scope>NUCLEOTIDE SEQUENCE [LARGE SCALE GENOMIC DNA]</scope>
    <source>
        <strain evidence="3 4">cv. Zhongwan 6</strain>
    </source>
</reference>
<protein>
    <recommendedName>
        <fullName evidence="2">GRAM domain-containing protein</fullName>
    </recommendedName>
</protein>
<dbReference type="PANTHER" id="PTHR31969">
    <property type="entry name" value="GEM-LIKE PROTEIN 2"/>
    <property type="match status" value="1"/>
</dbReference>
<dbReference type="Gene3D" id="2.30.29.30">
    <property type="entry name" value="Pleckstrin-homology domain (PH domain)/Phosphotyrosine-binding domain (PTB)"/>
    <property type="match status" value="1"/>
</dbReference>
<evidence type="ECO:0000313" key="3">
    <source>
        <dbReference type="EMBL" id="KAI5401798.1"/>
    </source>
</evidence>
<evidence type="ECO:0000259" key="2">
    <source>
        <dbReference type="SMART" id="SM00568"/>
    </source>
</evidence>
<comment type="similarity">
    <text evidence="1">Belongs to the GEM family.</text>
</comment>
<dbReference type="SMART" id="SM00568">
    <property type="entry name" value="GRAM"/>
    <property type="match status" value="1"/>
</dbReference>
<dbReference type="InterPro" id="IPR011993">
    <property type="entry name" value="PH-like_dom_sf"/>
</dbReference>
<accession>A0A9D5ABG5</accession>
<feature type="domain" description="GRAM" evidence="2">
    <location>
        <begin position="110"/>
        <end position="188"/>
    </location>
</feature>
<dbReference type="Pfam" id="PF02893">
    <property type="entry name" value="GRAM"/>
    <property type="match status" value="1"/>
</dbReference>
<evidence type="ECO:0000256" key="1">
    <source>
        <dbReference type="ARBA" id="ARBA00009414"/>
    </source>
</evidence>
<dbReference type="EMBL" id="JAMSHJ010000006">
    <property type="protein sequence ID" value="KAI5401798.1"/>
    <property type="molecule type" value="Genomic_DNA"/>
</dbReference>
<dbReference type="AlphaFoldDB" id="A0A9D5ABG5"/>
<dbReference type="Proteomes" id="UP001058974">
    <property type="component" value="Chromosome 6"/>
</dbReference>
<name>A0A9D5ABG5_PEA</name>
<proteinExistence type="inferred from homology"/>
<comment type="caution">
    <text evidence="3">The sequence shown here is derived from an EMBL/GenBank/DDBJ whole genome shotgun (WGS) entry which is preliminary data.</text>
</comment>
<keyword evidence="4" id="KW-1185">Reference proteome</keyword>
<dbReference type="InterPro" id="IPR004182">
    <property type="entry name" value="GRAM"/>
</dbReference>
<dbReference type="InterPro" id="IPR037848">
    <property type="entry name" value="GEM-like"/>
</dbReference>